<proteinExistence type="predicted"/>
<dbReference type="Proteomes" id="UP000005204">
    <property type="component" value="Unassembled WGS sequence"/>
</dbReference>
<dbReference type="EnsemblMetazoa" id="XM_004923948.4">
    <property type="protein sequence ID" value="XP_004924005.1"/>
    <property type="gene ID" value="LOC101737572"/>
</dbReference>
<protein>
    <submittedName>
        <fullName evidence="3">Uncharacterized protein</fullName>
    </submittedName>
</protein>
<organism evidence="3 4">
    <name type="scientific">Bombyx mori</name>
    <name type="common">Silk moth</name>
    <dbReference type="NCBI Taxonomy" id="7091"/>
    <lineage>
        <taxon>Eukaryota</taxon>
        <taxon>Metazoa</taxon>
        <taxon>Ecdysozoa</taxon>
        <taxon>Arthropoda</taxon>
        <taxon>Hexapoda</taxon>
        <taxon>Insecta</taxon>
        <taxon>Pterygota</taxon>
        <taxon>Neoptera</taxon>
        <taxon>Endopterygota</taxon>
        <taxon>Lepidoptera</taxon>
        <taxon>Glossata</taxon>
        <taxon>Ditrysia</taxon>
        <taxon>Bombycoidea</taxon>
        <taxon>Bombycidae</taxon>
        <taxon>Bombycinae</taxon>
        <taxon>Bombyx</taxon>
    </lineage>
</organism>
<reference evidence="4" key="1">
    <citation type="journal article" date="2008" name="Insect Biochem. Mol. Biol.">
        <title>The genome of a lepidopteran model insect, the silkworm Bombyx mori.</title>
        <authorList>
            <consortium name="International Silkworm Genome Consortium"/>
        </authorList>
    </citation>
    <scope>NUCLEOTIDE SEQUENCE [LARGE SCALE GENOMIC DNA]</scope>
    <source>
        <strain evidence="4">p50T</strain>
    </source>
</reference>
<feature type="region of interest" description="Disordered" evidence="2">
    <location>
        <begin position="144"/>
        <end position="165"/>
    </location>
</feature>
<dbReference type="AlphaFoldDB" id="A0A8R2AH50"/>
<feature type="coiled-coil region" evidence="1">
    <location>
        <begin position="248"/>
        <end position="275"/>
    </location>
</feature>
<keyword evidence="1" id="KW-0175">Coiled coil</keyword>
<dbReference type="OrthoDB" id="7471899at2759"/>
<sequence>MQTMSATLNTDAYTDVVELCALLQCLGFSVKSLESTEANVGEDAGARTIVINCQSSGLHVVLESPSVSCSCPSASEQNSGIWQVSGVTGGKHLDKEFGWSLLGSLPKSHRDRLTKELLDVIRYIKEYNETDDKRREKEAIANRSASMLELTTPEKSHFQIKSDTPTRCRSLDTLTKVRKDDQLPVPRTLQRSRLNSEPSTDDDKAEIRQPMAQRQSTYTLSSTPGSARRRNKTSSPLKGPQNDLLGSLLAAEQTAEDLRRQLANVIKEIVDDAKNDSSLSSLVLDVSKISVLKVAETSKAQFASSPNLSALLTQEDFAKSRLKRYDSASTSNLLPDKPGTSKDKTSRLRRISPNFFKTKKDPPAIKIDKVKGQEKSSKINSLFRAKVVAPVRTSRSNAEFSPNLSSASKKKFSHVKSTIPRPSKKE</sequence>
<evidence type="ECO:0000256" key="1">
    <source>
        <dbReference type="SAM" id="Coils"/>
    </source>
</evidence>
<feature type="compositionally biased region" description="Polar residues" evidence="2">
    <location>
        <begin position="393"/>
        <end position="407"/>
    </location>
</feature>
<evidence type="ECO:0000256" key="2">
    <source>
        <dbReference type="SAM" id="MobiDB-lite"/>
    </source>
</evidence>
<feature type="region of interest" description="Disordered" evidence="2">
    <location>
        <begin position="177"/>
        <end position="243"/>
    </location>
</feature>
<dbReference type="GeneID" id="101737572"/>
<reference evidence="3" key="2">
    <citation type="submission" date="2022-06" db="UniProtKB">
        <authorList>
            <consortium name="EnsemblMetazoa"/>
        </authorList>
    </citation>
    <scope>IDENTIFICATION</scope>
    <source>
        <strain evidence="3">p50T (Dazao)</strain>
    </source>
</reference>
<evidence type="ECO:0000313" key="3">
    <source>
        <dbReference type="EnsemblMetazoa" id="XP_004924005.1"/>
    </source>
</evidence>
<dbReference type="KEGG" id="bmor:101737572"/>
<feature type="region of interest" description="Disordered" evidence="2">
    <location>
        <begin position="392"/>
        <end position="426"/>
    </location>
</feature>
<evidence type="ECO:0000313" key="4">
    <source>
        <dbReference type="Proteomes" id="UP000005204"/>
    </source>
</evidence>
<keyword evidence="4" id="KW-1185">Reference proteome</keyword>
<accession>A0A8R2AH50</accession>
<dbReference type="RefSeq" id="XP_004924005.1">
    <property type="nucleotide sequence ID" value="XM_004923948.5"/>
</dbReference>
<feature type="compositionally biased region" description="Polar residues" evidence="2">
    <location>
        <begin position="212"/>
        <end position="225"/>
    </location>
</feature>
<name>A0A8R2AH50_BOMMO</name>
<feature type="compositionally biased region" description="Polar residues" evidence="2">
    <location>
        <begin position="189"/>
        <end position="198"/>
    </location>
</feature>